<keyword evidence="8" id="KW-0067">ATP-binding</keyword>
<dbReference type="GO" id="GO:0046872">
    <property type="term" value="F:metal ion binding"/>
    <property type="evidence" value="ECO:0007669"/>
    <property type="project" value="UniProtKB-KW"/>
</dbReference>
<evidence type="ECO:0000256" key="3">
    <source>
        <dbReference type="ARBA" id="ARBA00022722"/>
    </source>
</evidence>
<evidence type="ECO:0000256" key="9">
    <source>
        <dbReference type="ARBA" id="ARBA00023118"/>
    </source>
</evidence>
<dbReference type="NCBIfam" id="TIGR01596">
    <property type="entry name" value="cas3_HD"/>
    <property type="match status" value="1"/>
</dbReference>
<evidence type="ECO:0000256" key="6">
    <source>
        <dbReference type="ARBA" id="ARBA00022801"/>
    </source>
</evidence>
<dbReference type="InterPro" id="IPR006483">
    <property type="entry name" value="CRISPR-assoc_Cas3_HD"/>
</dbReference>
<dbReference type="GO" id="GO:0003724">
    <property type="term" value="F:RNA helicase activity"/>
    <property type="evidence" value="ECO:0007669"/>
    <property type="project" value="TreeGrafter"/>
</dbReference>
<sequence length="863" mass="92524">MAWGKWGNGAGSHRLEHHCADVAAVFEALLTLPNVVRRLARLAGAEAFDVVTTTRLTCLVYLHDFGKLNSGFQFKVCESRPRLAPPSAGHVEPGVRALEGAAPHVCRALGFADVAGWGAAVQPLLLASLAHHGRPARLLGGPGGLDRDVPHRDKVIWEAVAEPAYDPVEQATDFAAAMKTWFPDAFEVGPDLPDAPAFQHLFAGLVSLADWIGSDEETFPYVAEFSPDYMASARDRAGKAIDALGLKVEDQRAGAGSVVFGHIFGLPDGVEPNAMQDAIGDVSDDDRLVILESETGSGKTEAAFLRFADLYRAGLVDGLYFAVPTRAAAVQLHGRIHGAARRWFGDRAPETVLAVPGYLKAGGTKGHKLPDWKVLWEDDPDDRIRMARWAAENAKRYLAAQIAVGTVDQAMLSGLTVKHAHLRAAALSRNLLVVDEVHASDPWMRAILARVIDNHLAAGGYALLMSATLGSAVREAWRKASPLSLDDAAAVPYPAISTETRIGAVGHNGRDKVVHMTLVPEMDDAAAIAARALAKARGGAKVLVIRNTVDAALAVQSALENAVEDGESGLLFACKDVTTVHHSRFAAEDRRLLDNAVEQALGKSREAGGKIVIGTQTLEQSLDIDADYLITDLCPVDVLLQRIGRLHRHAHDDRPPEASEPAALILAPGDDLSSLLKRGRNGLGGAGGRGVYPDLRIIEATRRLIEGEPIWRIPEMNRRLVEAATHGEALAAIEAEMGGEWAAHGREIAGIAAADGQVAGLYLLDWTQDFSQLAFPDIGEAIRTRLGEADRLVEFGNGEPGPFGEPITRLAIRSHLVRDVPLDEEAKIEPGEGGALTIRLGERAFRYDRLGLTSIAKIIDMAQ</sequence>
<dbReference type="Proteomes" id="UP000593594">
    <property type="component" value="Chromosome"/>
</dbReference>
<dbReference type="PANTHER" id="PTHR47963:SF9">
    <property type="entry name" value="CRISPR-ASSOCIATED ENDONUCLEASE_HELICASE CAS3"/>
    <property type="match status" value="1"/>
</dbReference>
<reference evidence="12 13" key="1">
    <citation type="submission" date="2020-06" db="EMBL/GenBank/DDBJ databases">
        <title>Genome sequence of 2 isolates from Red Sea Mangroves.</title>
        <authorList>
            <person name="Sefrji F."/>
            <person name="Michoud G."/>
            <person name="Merlino G."/>
            <person name="Daffonchio D."/>
        </authorList>
    </citation>
    <scope>NUCLEOTIDE SEQUENCE [LARGE SCALE GENOMIC DNA]</scope>
    <source>
        <strain evidence="12 13">R1DC25</strain>
    </source>
</reference>
<dbReference type="AlphaFoldDB" id="A0A7S8HDM6"/>
<dbReference type="InterPro" id="IPR050547">
    <property type="entry name" value="DEAD_box_RNA_helicases"/>
</dbReference>
<feature type="domain" description="Helicase ATP-binding" evidence="10">
    <location>
        <begin position="280"/>
        <end position="487"/>
    </location>
</feature>
<dbReference type="Gene3D" id="3.40.50.300">
    <property type="entry name" value="P-loop containing nucleotide triphosphate hydrolases"/>
    <property type="match status" value="2"/>
</dbReference>
<dbReference type="RefSeq" id="WP_213162340.1">
    <property type="nucleotide sequence ID" value="NZ_CP058214.1"/>
</dbReference>
<dbReference type="KEGG" id="kmn:HW532_21050"/>
<evidence type="ECO:0000256" key="4">
    <source>
        <dbReference type="ARBA" id="ARBA00022723"/>
    </source>
</evidence>
<dbReference type="GO" id="GO:0005524">
    <property type="term" value="F:ATP binding"/>
    <property type="evidence" value="ECO:0007669"/>
    <property type="project" value="UniProtKB-KW"/>
</dbReference>
<dbReference type="CDD" id="cd09641">
    <property type="entry name" value="Cas3''_I"/>
    <property type="match status" value="1"/>
</dbReference>
<comment type="similarity">
    <text evidence="1">In the N-terminal section; belongs to the CRISPR-associated nuclease Cas3-HD family.</text>
</comment>
<keyword evidence="7" id="KW-0347">Helicase</keyword>
<feature type="domain" description="HD Cas3-type" evidence="11">
    <location>
        <begin position="8"/>
        <end position="212"/>
    </location>
</feature>
<dbReference type="PROSITE" id="PS51643">
    <property type="entry name" value="HD_CAS3"/>
    <property type="match status" value="1"/>
</dbReference>
<name>A0A7S8HDM6_9HYPH</name>
<dbReference type="SUPFAM" id="SSF52540">
    <property type="entry name" value="P-loop containing nucleoside triphosphate hydrolases"/>
    <property type="match status" value="1"/>
</dbReference>
<gene>
    <name evidence="12" type="primary">cas3</name>
    <name evidence="12" type="ORF">HW532_21050</name>
</gene>
<accession>A0A7S8HDM6</accession>
<dbReference type="GO" id="GO:0016787">
    <property type="term" value="F:hydrolase activity"/>
    <property type="evidence" value="ECO:0007669"/>
    <property type="project" value="UniProtKB-KW"/>
</dbReference>
<dbReference type="InterPro" id="IPR038257">
    <property type="entry name" value="CRISPR-assoc_Cas3_HD_sf"/>
</dbReference>
<evidence type="ECO:0000256" key="7">
    <source>
        <dbReference type="ARBA" id="ARBA00022806"/>
    </source>
</evidence>
<keyword evidence="13" id="KW-1185">Reference proteome</keyword>
<dbReference type="Gene3D" id="1.10.3210.30">
    <property type="match status" value="1"/>
</dbReference>
<keyword evidence="3" id="KW-0540">Nuclease</keyword>
<dbReference type="GO" id="GO:0003723">
    <property type="term" value="F:RNA binding"/>
    <property type="evidence" value="ECO:0007669"/>
    <property type="project" value="TreeGrafter"/>
</dbReference>
<dbReference type="EMBL" id="CP058214">
    <property type="protein sequence ID" value="QPC44967.1"/>
    <property type="molecule type" value="Genomic_DNA"/>
</dbReference>
<keyword evidence="5" id="KW-0547">Nucleotide-binding</keyword>
<comment type="similarity">
    <text evidence="2">In the central section; belongs to the CRISPR-associated helicase Cas3 family.</text>
</comment>
<dbReference type="PROSITE" id="PS51192">
    <property type="entry name" value="HELICASE_ATP_BIND_1"/>
    <property type="match status" value="1"/>
</dbReference>
<dbReference type="Pfam" id="PF22590">
    <property type="entry name" value="Cas3-like_C_2"/>
    <property type="match status" value="1"/>
</dbReference>
<dbReference type="NCBIfam" id="TIGR01587">
    <property type="entry name" value="cas3_core"/>
    <property type="match status" value="1"/>
</dbReference>
<evidence type="ECO:0000256" key="2">
    <source>
        <dbReference type="ARBA" id="ARBA00009046"/>
    </source>
</evidence>
<dbReference type="PANTHER" id="PTHR47963">
    <property type="entry name" value="DEAD-BOX ATP-DEPENDENT RNA HELICASE 47, MITOCHONDRIAL"/>
    <property type="match status" value="1"/>
</dbReference>
<evidence type="ECO:0000259" key="11">
    <source>
        <dbReference type="PROSITE" id="PS51643"/>
    </source>
</evidence>
<dbReference type="InterPro" id="IPR014001">
    <property type="entry name" value="Helicase_ATP-bd"/>
</dbReference>
<evidence type="ECO:0000259" key="10">
    <source>
        <dbReference type="PROSITE" id="PS51192"/>
    </source>
</evidence>
<organism evidence="12 13">
    <name type="scientific">Kaustia mangrovi</name>
    <dbReference type="NCBI Taxonomy" id="2593653"/>
    <lineage>
        <taxon>Bacteria</taxon>
        <taxon>Pseudomonadati</taxon>
        <taxon>Pseudomonadota</taxon>
        <taxon>Alphaproteobacteria</taxon>
        <taxon>Hyphomicrobiales</taxon>
        <taxon>Parvibaculaceae</taxon>
        <taxon>Kaustia</taxon>
    </lineage>
</organism>
<dbReference type="InterPro" id="IPR027417">
    <property type="entry name" value="P-loop_NTPase"/>
</dbReference>
<dbReference type="InterPro" id="IPR054712">
    <property type="entry name" value="Cas3-like_dom"/>
</dbReference>
<keyword evidence="9" id="KW-0051">Antiviral defense</keyword>
<dbReference type="GO" id="GO:0004518">
    <property type="term" value="F:nuclease activity"/>
    <property type="evidence" value="ECO:0007669"/>
    <property type="project" value="UniProtKB-KW"/>
</dbReference>
<evidence type="ECO:0000256" key="8">
    <source>
        <dbReference type="ARBA" id="ARBA00022840"/>
    </source>
</evidence>
<keyword evidence="6" id="KW-0378">Hydrolase</keyword>
<dbReference type="GO" id="GO:0051607">
    <property type="term" value="P:defense response to virus"/>
    <property type="evidence" value="ECO:0007669"/>
    <property type="project" value="UniProtKB-KW"/>
</dbReference>
<dbReference type="InterPro" id="IPR006474">
    <property type="entry name" value="Helicase_Cas3_CRISPR-ass_core"/>
</dbReference>
<protein>
    <submittedName>
        <fullName evidence="12">CRISPR-associated helicase Cas3</fullName>
    </submittedName>
</protein>
<evidence type="ECO:0000256" key="1">
    <source>
        <dbReference type="ARBA" id="ARBA00006847"/>
    </source>
</evidence>
<proteinExistence type="inferred from homology"/>
<keyword evidence="4" id="KW-0479">Metal-binding</keyword>
<dbReference type="SMART" id="SM00487">
    <property type="entry name" value="DEXDc"/>
    <property type="match status" value="1"/>
</dbReference>
<evidence type="ECO:0000313" key="12">
    <source>
        <dbReference type="EMBL" id="QPC44967.1"/>
    </source>
</evidence>
<dbReference type="Pfam" id="PF18019">
    <property type="entry name" value="Cas3_HD"/>
    <property type="match status" value="1"/>
</dbReference>
<evidence type="ECO:0000313" key="13">
    <source>
        <dbReference type="Proteomes" id="UP000593594"/>
    </source>
</evidence>
<evidence type="ECO:0000256" key="5">
    <source>
        <dbReference type="ARBA" id="ARBA00022741"/>
    </source>
</evidence>